<name>K6YAQ8_9ALTE</name>
<accession>K6YAQ8</accession>
<evidence type="ECO:0000313" key="1">
    <source>
        <dbReference type="EMBL" id="GAC21041.1"/>
    </source>
</evidence>
<dbReference type="Proteomes" id="UP000006327">
    <property type="component" value="Unassembled WGS sequence"/>
</dbReference>
<organism evidence="1 2">
    <name type="scientific">Paraglaciecola arctica BSs20135</name>
    <dbReference type="NCBI Taxonomy" id="493475"/>
    <lineage>
        <taxon>Bacteria</taxon>
        <taxon>Pseudomonadati</taxon>
        <taxon>Pseudomonadota</taxon>
        <taxon>Gammaproteobacteria</taxon>
        <taxon>Alteromonadales</taxon>
        <taxon>Alteromonadaceae</taxon>
        <taxon>Paraglaciecola</taxon>
    </lineage>
</organism>
<comment type="caution">
    <text evidence="1">The sequence shown here is derived from an EMBL/GenBank/DDBJ whole genome shotgun (WGS) entry which is preliminary data.</text>
</comment>
<dbReference type="EMBL" id="BAEO01000060">
    <property type="protein sequence ID" value="GAC21041.1"/>
    <property type="molecule type" value="Genomic_DNA"/>
</dbReference>
<dbReference type="AlphaFoldDB" id="K6YAQ8"/>
<protein>
    <submittedName>
        <fullName evidence="1">Uncharacterized protein</fullName>
    </submittedName>
</protein>
<evidence type="ECO:0000313" key="2">
    <source>
        <dbReference type="Proteomes" id="UP000006327"/>
    </source>
</evidence>
<proteinExistence type="predicted"/>
<gene>
    <name evidence="1" type="ORF">GARC_4099</name>
</gene>
<reference evidence="1 2" key="1">
    <citation type="journal article" date="2017" name="Antonie Van Leeuwenhoek">
        <title>Rhizobium rhizosphaerae sp. nov., a novel species isolated from rice rhizosphere.</title>
        <authorList>
            <person name="Zhao J.J."/>
            <person name="Zhang J."/>
            <person name="Zhang R.J."/>
            <person name="Zhang C.W."/>
            <person name="Yin H.Q."/>
            <person name="Zhang X.X."/>
        </authorList>
    </citation>
    <scope>NUCLEOTIDE SEQUENCE [LARGE SCALE GENOMIC DNA]</scope>
    <source>
        <strain evidence="1 2">BSs20135</strain>
    </source>
</reference>
<sequence length="44" mass="5064">MVVKHWGLAFPKSSLLFVQSSLLIQTSDTYQYIKMLGSCGHYWV</sequence>
<keyword evidence="2" id="KW-1185">Reference proteome</keyword>
<dbReference type="STRING" id="493475.GARC_4099"/>